<dbReference type="EMBL" id="JAUSRA010000001">
    <property type="protein sequence ID" value="MDP9793526.1"/>
    <property type="molecule type" value="Genomic_DNA"/>
</dbReference>
<keyword evidence="3" id="KW-1185">Reference proteome</keyword>
<feature type="transmembrane region" description="Helical" evidence="1">
    <location>
        <begin position="424"/>
        <end position="447"/>
    </location>
</feature>
<feature type="transmembrane region" description="Helical" evidence="1">
    <location>
        <begin position="453"/>
        <end position="473"/>
    </location>
</feature>
<keyword evidence="1" id="KW-0472">Membrane</keyword>
<feature type="transmembrane region" description="Helical" evidence="1">
    <location>
        <begin position="46"/>
        <end position="66"/>
    </location>
</feature>
<protein>
    <recommendedName>
        <fullName evidence="4">NACHT domain-containing protein</fullName>
    </recommendedName>
</protein>
<dbReference type="RefSeq" id="WP_306828581.1">
    <property type="nucleotide sequence ID" value="NZ_JAUSRA010000001.1"/>
</dbReference>
<evidence type="ECO:0000313" key="3">
    <source>
        <dbReference type="Proteomes" id="UP001240984"/>
    </source>
</evidence>
<feature type="transmembrane region" description="Helical" evidence="1">
    <location>
        <begin position="553"/>
        <end position="571"/>
    </location>
</feature>
<comment type="caution">
    <text evidence="2">The sequence shown here is derived from an EMBL/GenBank/DDBJ whole genome shotgun (WGS) entry which is preliminary data.</text>
</comment>
<gene>
    <name evidence="2" type="ORF">J2S43_002038</name>
</gene>
<reference evidence="2 3" key="1">
    <citation type="submission" date="2023-07" db="EMBL/GenBank/DDBJ databases">
        <title>Sequencing the genomes of 1000 actinobacteria strains.</title>
        <authorList>
            <person name="Klenk H.-P."/>
        </authorList>
    </citation>
    <scope>NUCLEOTIDE SEQUENCE [LARGE SCALE GENOMIC DNA]</scope>
    <source>
        <strain evidence="2 3">DSM 44710</strain>
    </source>
</reference>
<name>A0ABT9MQ26_9ACTN</name>
<evidence type="ECO:0000256" key="1">
    <source>
        <dbReference type="SAM" id="Phobius"/>
    </source>
</evidence>
<sequence length="1442" mass="154247">MGVPGRLSVRAKLTICAVAVTVALAAFLLCLALVRATVRTTVESLVTIGSGFVGLLALVVAIYFGIRAQAPTETSAERLTAAADVLRQQVRRQWKKEIATRRLDHPRPLCLRWVLTGQPAGEPTPVVTDGQLLEPADQMPAAAMVRQFRELPNGQLLVLGGPGSGKSTLALLFTLAALEPDGKVPVLLPLAGWRPDLQDLGSWAAEWIVDTYPELANEQKYGQHAAAALVDHDLVLLVLDGLDEMPRALRPAAMRGLGDVATRSGLNTVVTCRAAQYEEIVEEAGRLSMAAEVTIRPVLVEDAIEFLTGADPAGGNRWEKVTRAMRAAPDGWLAEALSTPLMIALARTVYGPGVADPGELTHLTSRDEIEAHLLDEFVSSAYGDPERARDPERWLSTLARHLEHRLFTPTLAWWDLPRAVPATVIVGTVTLMIGLMGAVTCALIQPFPGGAGYNAQLGVALGSGAGIVSGLGAGRSRARRDAGNPGRLRKLGRVIITTDRDAFAAVLLVVAAGEVIRRLASGISINPIAMVTDTMSDFGLGGSGGPITTLRDAVLVAVLASALSLMNTVLSTWRKALPTRPSWDLRALPVQLLSGAATGLALALPVGVLVGVFAGMEAVNPGSDLWATVMGYGGPLALWVVLAITLSIGVPIGIGRWLATHLDDQAPVSPRSVLRSDRITCLTVALAAGIAAGSGLAIVHRIDANLLVFAGYVGGPSLVPAGFGGLAVFGSVLLGAGSPWTSFTVARVWLAIWGRLPWRFMDFLDDAHERGILRQVGPVYQFRHDLVQRHLAGEPGAHRRVRPAREAREFPDLATRSRADRVDIWRSRAGSAAACVVVPAIIGTLTVPVLRDQITGHFQDVRSAQAHQLNLAADALDPSASQDALRLRIAAVEIDPDPSAKNELGALLQMPADAPRTRTQQVRQAGRWAITGGSDESARAWDLNADRPASSSLSTRPATVREANDRFAVLSIKDGGYATVDLESASPAPVALPAGTEYLALVANWLVYNGVDGLTYVSDLRRPRAAPVKIGLTDEVMLLNAAEGWIVHERSGLLDARPLDGSGAPQRVSSRGSLAERSVRSGGLVQYVADGIFRVRVLRSGRDVVLGRPAVDDAMLGPAWFALAQADGSAVLYERDKRQSDVLLGDDVIDLVELPDETLAVTHSSGLVERWMIDERTGLPGREELLAGVDEVITGESDHVIAARRSGGSIAFVDLRSNPPSVHETGEFGASWIALTQDWAFIAHDLDVAGTTLWAVAGDPRKVAELPGRPLDFDIESFTAGQLDATRSWVLLERPEKDGYEVDLWYLRGTPTVTELGGVRDGRWAWFSGRHLVYADDAGWTKVFGLPTGGNRPYERSRRAFVSGVTLAAGGEWGLLEHSSRVFSDAETMVSAQQFGVPPRRLDGEPQIVACESARTPLSPERWRQVAPADVPYRETCRSRLN</sequence>
<dbReference type="Gene3D" id="3.40.50.300">
    <property type="entry name" value="P-loop containing nucleotide triphosphate hydrolases"/>
    <property type="match status" value="1"/>
</dbReference>
<feature type="transmembrane region" description="Helical" evidence="1">
    <location>
        <begin position="636"/>
        <end position="658"/>
    </location>
</feature>
<feature type="transmembrane region" description="Helical" evidence="1">
    <location>
        <begin position="679"/>
        <end position="702"/>
    </location>
</feature>
<feature type="transmembrane region" description="Helical" evidence="1">
    <location>
        <begin position="592"/>
        <end position="616"/>
    </location>
</feature>
<keyword evidence="1" id="KW-0812">Transmembrane</keyword>
<proteinExistence type="predicted"/>
<evidence type="ECO:0000313" key="2">
    <source>
        <dbReference type="EMBL" id="MDP9793526.1"/>
    </source>
</evidence>
<dbReference type="SUPFAM" id="SSF52540">
    <property type="entry name" value="P-loop containing nucleoside triphosphate hydrolases"/>
    <property type="match status" value="1"/>
</dbReference>
<keyword evidence="1" id="KW-1133">Transmembrane helix</keyword>
<accession>A0ABT9MQ26</accession>
<dbReference type="Proteomes" id="UP001240984">
    <property type="component" value="Unassembled WGS sequence"/>
</dbReference>
<organism evidence="2 3">
    <name type="scientific">Catenuloplanes nepalensis</name>
    <dbReference type="NCBI Taxonomy" id="587533"/>
    <lineage>
        <taxon>Bacteria</taxon>
        <taxon>Bacillati</taxon>
        <taxon>Actinomycetota</taxon>
        <taxon>Actinomycetes</taxon>
        <taxon>Micromonosporales</taxon>
        <taxon>Micromonosporaceae</taxon>
        <taxon>Catenuloplanes</taxon>
    </lineage>
</organism>
<dbReference type="InterPro" id="IPR027417">
    <property type="entry name" value="P-loop_NTPase"/>
</dbReference>
<evidence type="ECO:0008006" key="4">
    <source>
        <dbReference type="Google" id="ProtNLM"/>
    </source>
</evidence>